<sequence>MPKPTHILVIRLSAMGDAAMSVPVLRALVEKYPDVKVTVLTRGFFKPMFAAIPNVSVYGADLKGKHKGFFGLYKLSKELKTLKFDVVADLHNVLRTKILKLFFGKKVIQIDKGRAEKKALVKGEIFEQLKTTHQRYADVFSKLGFPISLENPAFPEKKGLSEKLQGFIHDDSKSTIGIAPFAAHAGKQYPLSQMKQVISELAKEHNIILFGGGQKEEAILSEIAETAEAISSIVGKLSFEDELQLISHLDLMIAMDSSNGHLAAMQGIKVLSIWGVTHPYAGFAPFNQPLDFALTADRNQFPKIPTSIYGNTYPEGYEDAAGSISVETIIEKVKTILSNSEAV</sequence>
<dbReference type="CDD" id="cd03789">
    <property type="entry name" value="GT9_LPS_heptosyltransferase"/>
    <property type="match status" value="1"/>
</dbReference>
<evidence type="ECO:0000256" key="2">
    <source>
        <dbReference type="ARBA" id="ARBA00022679"/>
    </source>
</evidence>
<gene>
    <name evidence="3" type="ORF">ACFOSX_02845</name>
</gene>
<dbReference type="EMBL" id="JBHSAT010000004">
    <property type="protein sequence ID" value="MFC3876158.1"/>
    <property type="molecule type" value="Genomic_DNA"/>
</dbReference>
<comment type="caution">
    <text evidence="3">The sequence shown here is derived from an EMBL/GenBank/DDBJ whole genome shotgun (WGS) entry which is preliminary data.</text>
</comment>
<protein>
    <submittedName>
        <fullName evidence="3">Glycosyltransferase family 9 protein</fullName>
    </submittedName>
</protein>
<reference evidence="4" key="1">
    <citation type="journal article" date="2019" name="Int. J. Syst. Evol. Microbiol.">
        <title>The Global Catalogue of Microorganisms (GCM) 10K type strain sequencing project: providing services to taxonomists for standard genome sequencing and annotation.</title>
        <authorList>
            <consortium name="The Broad Institute Genomics Platform"/>
            <consortium name="The Broad Institute Genome Sequencing Center for Infectious Disease"/>
            <person name="Wu L."/>
            <person name="Ma J."/>
        </authorList>
    </citation>
    <scope>NUCLEOTIDE SEQUENCE [LARGE SCALE GENOMIC DNA]</scope>
    <source>
        <strain evidence="4">CECT 8979</strain>
    </source>
</reference>
<keyword evidence="4" id="KW-1185">Reference proteome</keyword>
<evidence type="ECO:0000313" key="4">
    <source>
        <dbReference type="Proteomes" id="UP001595812"/>
    </source>
</evidence>
<dbReference type="InterPro" id="IPR051199">
    <property type="entry name" value="LPS_LOS_Heptosyltrfase"/>
</dbReference>
<dbReference type="PANTHER" id="PTHR30160">
    <property type="entry name" value="TETRAACYLDISACCHARIDE 4'-KINASE-RELATED"/>
    <property type="match status" value="1"/>
</dbReference>
<keyword evidence="1" id="KW-0328">Glycosyltransferase</keyword>
<dbReference type="PANTHER" id="PTHR30160:SF22">
    <property type="entry name" value="LIPOPOLYSACCHARIDE CORE BIOSYNTHESIS PROTEIN"/>
    <property type="match status" value="1"/>
</dbReference>
<evidence type="ECO:0000313" key="3">
    <source>
        <dbReference type="EMBL" id="MFC3876158.1"/>
    </source>
</evidence>
<keyword evidence="2" id="KW-0808">Transferase</keyword>
<name>A0ABV8AE12_9FLAO</name>
<dbReference type="Gene3D" id="3.40.50.2000">
    <property type="entry name" value="Glycogen Phosphorylase B"/>
    <property type="match status" value="2"/>
</dbReference>
<proteinExistence type="predicted"/>
<dbReference type="SUPFAM" id="SSF53756">
    <property type="entry name" value="UDP-Glycosyltransferase/glycogen phosphorylase"/>
    <property type="match status" value="1"/>
</dbReference>
<dbReference type="Pfam" id="PF01075">
    <property type="entry name" value="Glyco_transf_9"/>
    <property type="match status" value="1"/>
</dbReference>
<organism evidence="3 4">
    <name type="scientific">Winogradskyella maritima</name>
    <dbReference type="NCBI Taxonomy" id="1517766"/>
    <lineage>
        <taxon>Bacteria</taxon>
        <taxon>Pseudomonadati</taxon>
        <taxon>Bacteroidota</taxon>
        <taxon>Flavobacteriia</taxon>
        <taxon>Flavobacteriales</taxon>
        <taxon>Flavobacteriaceae</taxon>
        <taxon>Winogradskyella</taxon>
    </lineage>
</organism>
<evidence type="ECO:0000256" key="1">
    <source>
        <dbReference type="ARBA" id="ARBA00022676"/>
    </source>
</evidence>
<accession>A0ABV8AE12</accession>
<dbReference type="Proteomes" id="UP001595812">
    <property type="component" value="Unassembled WGS sequence"/>
</dbReference>
<dbReference type="RefSeq" id="WP_386096812.1">
    <property type="nucleotide sequence ID" value="NZ_JBHSAT010000004.1"/>
</dbReference>
<dbReference type="InterPro" id="IPR002201">
    <property type="entry name" value="Glyco_trans_9"/>
</dbReference>